<dbReference type="InterPro" id="IPR008984">
    <property type="entry name" value="SMAD_FHA_dom_sf"/>
</dbReference>
<dbReference type="FunFam" id="2.60.200.20:FF:000038">
    <property type="entry name" value="FHA domain-containing protein SNIP1"/>
    <property type="match status" value="1"/>
</dbReference>
<keyword evidence="5" id="KW-1185">Reference proteome</keyword>
<feature type="region of interest" description="Disordered" evidence="1">
    <location>
        <begin position="1"/>
        <end position="171"/>
    </location>
</feature>
<feature type="compositionally biased region" description="Basic residues" evidence="1">
    <location>
        <begin position="115"/>
        <end position="138"/>
    </location>
</feature>
<name>W4K804_HETIT</name>
<dbReference type="OrthoDB" id="444265at2759"/>
<dbReference type="KEGG" id="hir:HETIRDRAFT_384409"/>
<dbReference type="Pfam" id="PF00498">
    <property type="entry name" value="FHA"/>
    <property type="match status" value="1"/>
</dbReference>
<protein>
    <recommendedName>
        <fullName evidence="2">FHA domain-containing protein</fullName>
    </recommendedName>
</protein>
<dbReference type="SUPFAM" id="SSF49879">
    <property type="entry name" value="SMAD/FHA domain"/>
    <property type="match status" value="1"/>
</dbReference>
<sequence>MPPRRSASPSLPEDRQASGSRGYRGRRNDDREYSRDHRDKESRPYGRADRDRGRGRGAEAESFRERRGGDRYRDHRDRDDDNGRGHYSRSRDDRPSERRAREGSSERNGRGGPSTHRRSASPRPSRPHSSRPRSRSHSRSAVPEDKEKEKEKDKAKPNFGASGLLAAATNTVKKTDGTSTLLKYNEPPEARRPVVGWRLYVFKGSEQVDLLHIHRQSAYLIGRDKAVADITIDHPSCSKQHAVIQFRYVQSKDEFGVSKGVVKPFVIDLESTNGTHVNDETIPTTRFYELQASDVLKFGQSTREYVLLHDEAA</sequence>
<evidence type="ECO:0000256" key="1">
    <source>
        <dbReference type="SAM" id="MobiDB-lite"/>
    </source>
</evidence>
<dbReference type="KEGG" id="hir:HETIRDRAFT_384367"/>
<feature type="domain" description="FHA" evidence="2">
    <location>
        <begin position="219"/>
        <end position="282"/>
    </location>
</feature>
<reference evidence="4 5" key="1">
    <citation type="journal article" date="2012" name="New Phytol.">
        <title>Insight into trade-off between wood decay and parasitism from the genome of a fungal forest pathogen.</title>
        <authorList>
            <person name="Olson A."/>
            <person name="Aerts A."/>
            <person name="Asiegbu F."/>
            <person name="Belbahri L."/>
            <person name="Bouzid O."/>
            <person name="Broberg A."/>
            <person name="Canback B."/>
            <person name="Coutinho P.M."/>
            <person name="Cullen D."/>
            <person name="Dalman K."/>
            <person name="Deflorio G."/>
            <person name="van Diepen L.T."/>
            <person name="Dunand C."/>
            <person name="Duplessis S."/>
            <person name="Durling M."/>
            <person name="Gonthier P."/>
            <person name="Grimwood J."/>
            <person name="Fossdal C.G."/>
            <person name="Hansson D."/>
            <person name="Henrissat B."/>
            <person name="Hietala A."/>
            <person name="Himmelstrand K."/>
            <person name="Hoffmeister D."/>
            <person name="Hogberg N."/>
            <person name="James T.Y."/>
            <person name="Karlsson M."/>
            <person name="Kohler A."/>
            <person name="Kues U."/>
            <person name="Lee Y.H."/>
            <person name="Lin Y.C."/>
            <person name="Lind M."/>
            <person name="Lindquist E."/>
            <person name="Lombard V."/>
            <person name="Lucas S."/>
            <person name="Lunden K."/>
            <person name="Morin E."/>
            <person name="Murat C."/>
            <person name="Park J."/>
            <person name="Raffaello T."/>
            <person name="Rouze P."/>
            <person name="Salamov A."/>
            <person name="Schmutz J."/>
            <person name="Solheim H."/>
            <person name="Stahlberg J."/>
            <person name="Velez H."/>
            <person name="de Vries R.P."/>
            <person name="Wiebenga A."/>
            <person name="Woodward S."/>
            <person name="Yakovlev I."/>
            <person name="Garbelotto M."/>
            <person name="Martin F."/>
            <person name="Grigoriev I.V."/>
            <person name="Stenlid J."/>
        </authorList>
    </citation>
    <scope>NUCLEOTIDE SEQUENCE [LARGE SCALE GENOMIC DNA]</scope>
    <source>
        <strain evidence="4 5">TC 32-1</strain>
    </source>
</reference>
<dbReference type="EMBL" id="KI925458">
    <property type="protein sequence ID" value="ETW81957.1"/>
    <property type="molecule type" value="Genomic_DNA"/>
</dbReference>
<evidence type="ECO:0000313" key="4">
    <source>
        <dbReference type="EMBL" id="ETW81957.1"/>
    </source>
</evidence>
<dbReference type="InterPro" id="IPR000253">
    <property type="entry name" value="FHA_dom"/>
</dbReference>
<dbReference type="HOGENOM" id="CLU_022457_0_1_1"/>
<dbReference type="GeneID" id="20672200"/>
<gene>
    <name evidence="3" type="ORF">HETIRDRAFT_384367</name>
    <name evidence="4" type="ORF">HETIRDRAFT_384409</name>
</gene>
<dbReference type="GeneID" id="20672196"/>
<dbReference type="STRING" id="747525.W4K804"/>
<dbReference type="EMBL" id="KI925458">
    <property type="protein sequence ID" value="ETW81915.1"/>
    <property type="molecule type" value="Genomic_DNA"/>
</dbReference>
<dbReference type="Proteomes" id="UP000030671">
    <property type="component" value="Unassembled WGS sequence"/>
</dbReference>
<dbReference type="InterPro" id="IPR050923">
    <property type="entry name" value="Cell_Proc_Reg/RNA_Proc"/>
</dbReference>
<dbReference type="PROSITE" id="PS50006">
    <property type="entry name" value="FHA_DOMAIN"/>
    <property type="match status" value="1"/>
</dbReference>
<feature type="compositionally biased region" description="Basic and acidic residues" evidence="1">
    <location>
        <begin position="26"/>
        <end position="109"/>
    </location>
</feature>
<evidence type="ECO:0000313" key="5">
    <source>
        <dbReference type="Proteomes" id="UP000030671"/>
    </source>
</evidence>
<dbReference type="RefSeq" id="XP_009546506.1">
    <property type="nucleotide sequence ID" value="XM_009548211.1"/>
</dbReference>
<dbReference type="AlphaFoldDB" id="W4K804"/>
<organism evidence="4 5">
    <name type="scientific">Heterobasidion irregulare (strain TC 32-1)</name>
    <dbReference type="NCBI Taxonomy" id="747525"/>
    <lineage>
        <taxon>Eukaryota</taxon>
        <taxon>Fungi</taxon>
        <taxon>Dikarya</taxon>
        <taxon>Basidiomycota</taxon>
        <taxon>Agaricomycotina</taxon>
        <taxon>Agaricomycetes</taxon>
        <taxon>Russulales</taxon>
        <taxon>Bondarzewiaceae</taxon>
        <taxon>Heterobasidion</taxon>
        <taxon>Heterobasidion annosum species complex</taxon>
    </lineage>
</organism>
<proteinExistence type="predicted"/>
<evidence type="ECO:0000313" key="3">
    <source>
        <dbReference type="EMBL" id="ETW81915.1"/>
    </source>
</evidence>
<evidence type="ECO:0000259" key="2">
    <source>
        <dbReference type="PROSITE" id="PS50006"/>
    </source>
</evidence>
<accession>W4K804</accession>
<dbReference type="Gene3D" id="2.60.200.20">
    <property type="match status" value="1"/>
</dbReference>
<dbReference type="SMART" id="SM00240">
    <property type="entry name" value="FHA"/>
    <property type="match status" value="1"/>
</dbReference>
<dbReference type="PANTHER" id="PTHR23308">
    <property type="entry name" value="NUCLEAR INHIBITOR OF PROTEIN PHOSPHATASE-1"/>
    <property type="match status" value="1"/>
</dbReference>
<dbReference type="RefSeq" id="XP_009546547.1">
    <property type="nucleotide sequence ID" value="XM_009548252.1"/>
</dbReference>
<feature type="compositionally biased region" description="Basic and acidic residues" evidence="1">
    <location>
        <begin position="142"/>
        <end position="156"/>
    </location>
</feature>
<dbReference type="eggNOG" id="KOG1882">
    <property type="taxonomic scope" value="Eukaryota"/>
</dbReference>